<evidence type="ECO:0000313" key="2">
    <source>
        <dbReference type="Proteomes" id="UP001345963"/>
    </source>
</evidence>
<accession>A0ABU7BXV3</accession>
<dbReference type="EMBL" id="JAHUTI010069460">
    <property type="protein sequence ID" value="MED6254430.1"/>
    <property type="molecule type" value="Genomic_DNA"/>
</dbReference>
<proteinExistence type="predicted"/>
<dbReference type="Proteomes" id="UP001345963">
    <property type="component" value="Unassembled WGS sequence"/>
</dbReference>
<comment type="caution">
    <text evidence="1">The sequence shown here is derived from an EMBL/GenBank/DDBJ whole genome shotgun (WGS) entry which is preliminary data.</text>
</comment>
<organism evidence="1 2">
    <name type="scientific">Ataeniobius toweri</name>
    <dbReference type="NCBI Taxonomy" id="208326"/>
    <lineage>
        <taxon>Eukaryota</taxon>
        <taxon>Metazoa</taxon>
        <taxon>Chordata</taxon>
        <taxon>Craniata</taxon>
        <taxon>Vertebrata</taxon>
        <taxon>Euteleostomi</taxon>
        <taxon>Actinopterygii</taxon>
        <taxon>Neopterygii</taxon>
        <taxon>Teleostei</taxon>
        <taxon>Neoteleostei</taxon>
        <taxon>Acanthomorphata</taxon>
        <taxon>Ovalentaria</taxon>
        <taxon>Atherinomorphae</taxon>
        <taxon>Cyprinodontiformes</taxon>
        <taxon>Goodeidae</taxon>
        <taxon>Ataeniobius</taxon>
    </lineage>
</organism>
<name>A0ABU7BXV3_9TELE</name>
<sequence length="137" mass="15785">MEEHLFFQTIFPTPLLERCIYPSSHMFVLQPSFHLVFIFPSIQLFICLPIFHPSICPNIQLSILLFPHPSINLSGHLPFGLSILHPSFFPWIHCSICVSIVYPSICPLSFHPSILSFIIIHLSDRFSVDFADLVFEF</sequence>
<protein>
    <submittedName>
        <fullName evidence="1">Uncharacterized protein</fullName>
    </submittedName>
</protein>
<gene>
    <name evidence="1" type="ORF">ATANTOWER_026216</name>
</gene>
<evidence type="ECO:0000313" key="1">
    <source>
        <dbReference type="EMBL" id="MED6254430.1"/>
    </source>
</evidence>
<keyword evidence="2" id="KW-1185">Reference proteome</keyword>
<reference evidence="1 2" key="1">
    <citation type="submission" date="2021-07" db="EMBL/GenBank/DDBJ databases">
        <authorList>
            <person name="Palmer J.M."/>
        </authorList>
    </citation>
    <scope>NUCLEOTIDE SEQUENCE [LARGE SCALE GENOMIC DNA]</scope>
    <source>
        <strain evidence="1 2">AT_MEX2019</strain>
        <tissue evidence="1">Muscle</tissue>
    </source>
</reference>